<accession>A0A5B8SVU6</accession>
<dbReference type="InterPro" id="IPR015001">
    <property type="entry name" value="DUF1850"/>
</dbReference>
<reference evidence="1 2" key="1">
    <citation type="submission" date="2019-06" db="EMBL/GenBank/DDBJ databases">
        <title>Genome analyses of bacteria isolated from kimchi.</title>
        <authorList>
            <person name="Lee S."/>
            <person name="Ahn S."/>
            <person name="Roh S."/>
        </authorList>
    </citation>
    <scope>NUCLEOTIDE SEQUENCE [LARGE SCALE GENOMIC DNA]</scope>
    <source>
        <strain evidence="1 2">CBA4606</strain>
    </source>
</reference>
<proteinExistence type="predicted"/>
<organism evidence="1 2">
    <name type="scientific">Pistricoccus aurantiacus</name>
    <dbReference type="NCBI Taxonomy" id="1883414"/>
    <lineage>
        <taxon>Bacteria</taxon>
        <taxon>Pseudomonadati</taxon>
        <taxon>Pseudomonadota</taxon>
        <taxon>Gammaproteobacteria</taxon>
        <taxon>Oceanospirillales</taxon>
        <taxon>Halomonadaceae</taxon>
        <taxon>Pistricoccus</taxon>
    </lineage>
</organism>
<dbReference type="OrthoDB" id="7345320at2"/>
<name>A0A5B8SVU6_9GAMM</name>
<evidence type="ECO:0000313" key="2">
    <source>
        <dbReference type="Proteomes" id="UP000321272"/>
    </source>
</evidence>
<dbReference type="Pfam" id="PF08905">
    <property type="entry name" value="DUF1850"/>
    <property type="match status" value="1"/>
</dbReference>
<protein>
    <submittedName>
        <fullName evidence="1">DUF1850 domain-containing protein</fullName>
    </submittedName>
</protein>
<dbReference type="EMBL" id="CP042382">
    <property type="protein sequence ID" value="QEA40846.1"/>
    <property type="molecule type" value="Genomic_DNA"/>
</dbReference>
<dbReference type="KEGG" id="paur:FGL86_06850"/>
<evidence type="ECO:0000313" key="1">
    <source>
        <dbReference type="EMBL" id="QEA40846.1"/>
    </source>
</evidence>
<keyword evidence="2" id="KW-1185">Reference proteome</keyword>
<gene>
    <name evidence="1" type="ORF">FGL86_06850</name>
</gene>
<sequence length="154" mass="16970">MPEGAGWCLAWNHSVEGFTVHDCYRNVKGRMVLERSHLPDFAAGLDHIPGRGRQVSDGRSGYWIEDINEPVPNNRYRLRVGGMRVDHRLVDHDEPRLETLIASQRDNCPGHYPSPQAAPNGISLSELAAHQAVTVGLYPPPSVHATSANSESSL</sequence>
<dbReference type="AlphaFoldDB" id="A0A5B8SVU6"/>
<dbReference type="Proteomes" id="UP000321272">
    <property type="component" value="Chromosome"/>
</dbReference>